<proteinExistence type="predicted"/>
<dbReference type="Gene3D" id="1.10.10.10">
    <property type="entry name" value="Winged helix-like DNA-binding domain superfamily/Winged helix DNA-binding domain"/>
    <property type="match status" value="1"/>
</dbReference>
<name>A0A3Q9KAB6_9ACTN</name>
<gene>
    <name evidence="2" type="ORF">DDE74_17135</name>
</gene>
<dbReference type="Pfam" id="PF00196">
    <property type="entry name" value="GerE"/>
    <property type="match status" value="1"/>
</dbReference>
<dbReference type="InterPro" id="IPR000792">
    <property type="entry name" value="Tscrpt_reg_LuxR_C"/>
</dbReference>
<dbReference type="EMBL" id="CP029042">
    <property type="protein sequence ID" value="AZS72460.1"/>
    <property type="molecule type" value="Genomic_DNA"/>
</dbReference>
<protein>
    <recommendedName>
        <fullName evidence="1">HTH luxR-type domain-containing protein</fullName>
    </recommendedName>
</protein>
<dbReference type="SMART" id="SM00421">
    <property type="entry name" value="HTH_LUXR"/>
    <property type="match status" value="1"/>
</dbReference>
<dbReference type="GO" id="GO:0003677">
    <property type="term" value="F:DNA binding"/>
    <property type="evidence" value="ECO:0007669"/>
    <property type="project" value="InterPro"/>
</dbReference>
<organism evidence="2 3">
    <name type="scientific">Streptomyces lydicus</name>
    <dbReference type="NCBI Taxonomy" id="47763"/>
    <lineage>
        <taxon>Bacteria</taxon>
        <taxon>Bacillati</taxon>
        <taxon>Actinomycetota</taxon>
        <taxon>Actinomycetes</taxon>
        <taxon>Kitasatosporales</taxon>
        <taxon>Streptomycetaceae</taxon>
        <taxon>Streptomyces</taxon>
    </lineage>
</organism>
<evidence type="ECO:0000259" key="1">
    <source>
        <dbReference type="SMART" id="SM00421"/>
    </source>
</evidence>
<dbReference type="Proteomes" id="UP000275579">
    <property type="component" value="Chromosome"/>
</dbReference>
<sequence length="155" mass="16629">MTTTTIAKVVLTPRERQVIEGLAAGDALAAVARDLKIREGTAAGYLKLAKNKLHGVSETAPAVAVGYATEAITRPPLLDPGTLFLPREQRDLVPLIARGMAAAQMATELDRPVTDVRADGRGLLATLQARNRSHPINRAWQFQVLTAGQVIAWLC</sequence>
<accession>A0A3Q9KAB6</accession>
<dbReference type="InterPro" id="IPR036388">
    <property type="entry name" value="WH-like_DNA-bd_sf"/>
</dbReference>
<reference evidence="2 3" key="1">
    <citation type="submission" date="2018-04" db="EMBL/GenBank/DDBJ databases">
        <title>Complete genome sequences of Streptomyces lydicus strain WYEC and characterization of antagonistic properties of biological control agents.</title>
        <authorList>
            <person name="Mariita R.M."/>
            <person name="Sello J.K."/>
        </authorList>
    </citation>
    <scope>NUCLEOTIDE SEQUENCE [LARGE SCALE GENOMIC DNA]</scope>
    <source>
        <strain evidence="2 3">WYEC 108</strain>
    </source>
</reference>
<dbReference type="AlphaFoldDB" id="A0A3Q9KAB6"/>
<evidence type="ECO:0000313" key="3">
    <source>
        <dbReference type="Proteomes" id="UP000275579"/>
    </source>
</evidence>
<dbReference type="InterPro" id="IPR016032">
    <property type="entry name" value="Sig_transdc_resp-reg_C-effctor"/>
</dbReference>
<dbReference type="RefSeq" id="WP_127151618.1">
    <property type="nucleotide sequence ID" value="NZ_CP029042.1"/>
</dbReference>
<dbReference type="SUPFAM" id="SSF46894">
    <property type="entry name" value="C-terminal effector domain of the bipartite response regulators"/>
    <property type="match status" value="2"/>
</dbReference>
<evidence type="ECO:0000313" key="2">
    <source>
        <dbReference type="EMBL" id="AZS72460.1"/>
    </source>
</evidence>
<feature type="domain" description="HTH luxR-type" evidence="1">
    <location>
        <begin position="8"/>
        <end position="65"/>
    </location>
</feature>
<dbReference type="GO" id="GO:0006355">
    <property type="term" value="P:regulation of DNA-templated transcription"/>
    <property type="evidence" value="ECO:0007669"/>
    <property type="project" value="InterPro"/>
</dbReference>